<dbReference type="PROSITE" id="PS51750">
    <property type="entry name" value="BRO_N"/>
    <property type="match status" value="1"/>
</dbReference>
<organism evidence="2 3">
    <name type="scientific">Pseudomonas cavernicola</name>
    <dbReference type="NCBI Taxonomy" id="2320866"/>
    <lineage>
        <taxon>Bacteria</taxon>
        <taxon>Pseudomonadati</taxon>
        <taxon>Pseudomonadota</taxon>
        <taxon>Gammaproteobacteria</taxon>
        <taxon>Pseudomonadales</taxon>
        <taxon>Pseudomonadaceae</taxon>
        <taxon>Pseudomonas</taxon>
    </lineage>
</organism>
<dbReference type="PANTHER" id="PTHR36180:SF2">
    <property type="entry name" value="BRO FAMILY PROTEIN"/>
    <property type="match status" value="1"/>
</dbReference>
<dbReference type="Pfam" id="PF02498">
    <property type="entry name" value="Bro-N"/>
    <property type="match status" value="1"/>
</dbReference>
<evidence type="ECO:0000313" key="2">
    <source>
        <dbReference type="EMBL" id="RJG10559.1"/>
    </source>
</evidence>
<gene>
    <name evidence="2" type="ORF">D3879_21475</name>
</gene>
<dbReference type="InterPro" id="IPR003497">
    <property type="entry name" value="BRO_N_domain"/>
</dbReference>
<dbReference type="EMBL" id="QYUR01000006">
    <property type="protein sequence ID" value="RJG10559.1"/>
    <property type="molecule type" value="Genomic_DNA"/>
</dbReference>
<dbReference type="SMART" id="SM01040">
    <property type="entry name" value="Bro-N"/>
    <property type="match status" value="1"/>
</dbReference>
<dbReference type="AlphaFoldDB" id="A0A418XDG0"/>
<reference evidence="2 3" key="1">
    <citation type="submission" date="2018-09" db="EMBL/GenBank/DDBJ databases">
        <authorList>
            <person name="Zhu H."/>
        </authorList>
    </citation>
    <scope>NUCLEOTIDE SEQUENCE [LARGE SCALE GENOMIC DNA]</scope>
    <source>
        <strain evidence="2 3">K1S02-6</strain>
    </source>
</reference>
<dbReference type="PANTHER" id="PTHR36180">
    <property type="entry name" value="DNA-BINDING PROTEIN-RELATED-RELATED"/>
    <property type="match status" value="1"/>
</dbReference>
<sequence length="169" mass="19838">MHDAYTPIVFQRYNRQLRTVLIDQQPWFVADDFGRLISERHSDRICRRMDEDQLGTIWLGHASGTKEQVQVINESGAYKALFRFQHPENRSLRVWLSNEVIPALLDMRNEASAAPRRVLMGWGSKRVSVLEWQGELWVPIHDLPNFCHHHGAPSNHESVWRSLILRRPH</sequence>
<dbReference type="Proteomes" id="UP000284021">
    <property type="component" value="Unassembled WGS sequence"/>
</dbReference>
<keyword evidence="3" id="KW-1185">Reference proteome</keyword>
<dbReference type="OrthoDB" id="6982796at2"/>
<comment type="caution">
    <text evidence="2">The sequence shown here is derived from an EMBL/GenBank/DDBJ whole genome shotgun (WGS) entry which is preliminary data.</text>
</comment>
<name>A0A418XDG0_9PSED</name>
<accession>A0A418XDG0</accession>
<evidence type="ECO:0000259" key="1">
    <source>
        <dbReference type="PROSITE" id="PS51750"/>
    </source>
</evidence>
<dbReference type="RefSeq" id="WP_119956244.1">
    <property type="nucleotide sequence ID" value="NZ_QYUR01000006.1"/>
</dbReference>
<protein>
    <submittedName>
        <fullName evidence="2">Phage antirepressor</fullName>
    </submittedName>
</protein>
<evidence type="ECO:0000313" key="3">
    <source>
        <dbReference type="Proteomes" id="UP000284021"/>
    </source>
</evidence>
<feature type="domain" description="Bro-N" evidence="1">
    <location>
        <begin position="2"/>
        <end position="108"/>
    </location>
</feature>
<proteinExistence type="predicted"/>